<evidence type="ECO:0000313" key="2">
    <source>
        <dbReference type="Proteomes" id="UP001140094"/>
    </source>
</evidence>
<evidence type="ECO:0000313" key="1">
    <source>
        <dbReference type="EMBL" id="KAJ2795869.1"/>
    </source>
</evidence>
<gene>
    <name evidence="1" type="ORF">H4R20_005730</name>
</gene>
<keyword evidence="2" id="KW-1185">Reference proteome</keyword>
<dbReference type="AlphaFoldDB" id="A0A9W8HS69"/>
<comment type="caution">
    <text evidence="1">The sequence shown here is derived from an EMBL/GenBank/DDBJ whole genome shotgun (WGS) entry which is preliminary data.</text>
</comment>
<dbReference type="OrthoDB" id="5536067at2759"/>
<reference evidence="1" key="1">
    <citation type="submission" date="2022-07" db="EMBL/GenBank/DDBJ databases">
        <title>Phylogenomic reconstructions and comparative analyses of Kickxellomycotina fungi.</title>
        <authorList>
            <person name="Reynolds N.K."/>
            <person name="Stajich J.E."/>
            <person name="Barry K."/>
            <person name="Grigoriev I.V."/>
            <person name="Crous P."/>
            <person name="Smith M.E."/>
        </authorList>
    </citation>
    <scope>NUCLEOTIDE SEQUENCE</scope>
    <source>
        <strain evidence="1">NRRL 1565</strain>
    </source>
</reference>
<feature type="non-terminal residue" evidence="1">
    <location>
        <position position="103"/>
    </location>
</feature>
<sequence>MDDVWLHFSGLQSDEILQDLNYLSAGNAKRVEVDHQSRSEVSGRFQVEGLEAAKLILQNSNYAVINSNTVRLWLCDEYLKDCRQVVIEGIYHMEGEDARLHKY</sequence>
<name>A0A9W8HS69_9FUNG</name>
<protein>
    <submittedName>
        <fullName evidence="1">Uncharacterized protein</fullName>
    </submittedName>
</protein>
<organism evidence="1 2">
    <name type="scientific">Coemansia guatemalensis</name>
    <dbReference type="NCBI Taxonomy" id="2761395"/>
    <lineage>
        <taxon>Eukaryota</taxon>
        <taxon>Fungi</taxon>
        <taxon>Fungi incertae sedis</taxon>
        <taxon>Zoopagomycota</taxon>
        <taxon>Kickxellomycotina</taxon>
        <taxon>Kickxellomycetes</taxon>
        <taxon>Kickxellales</taxon>
        <taxon>Kickxellaceae</taxon>
        <taxon>Coemansia</taxon>
    </lineage>
</organism>
<accession>A0A9W8HS69</accession>
<proteinExistence type="predicted"/>
<dbReference type="Proteomes" id="UP001140094">
    <property type="component" value="Unassembled WGS sequence"/>
</dbReference>
<dbReference type="EMBL" id="JANBUO010002060">
    <property type="protein sequence ID" value="KAJ2795869.1"/>
    <property type="molecule type" value="Genomic_DNA"/>
</dbReference>